<evidence type="ECO:0000256" key="4">
    <source>
        <dbReference type="ARBA" id="ARBA00023002"/>
    </source>
</evidence>
<feature type="transmembrane region" description="Helical" evidence="5">
    <location>
        <begin position="141"/>
        <end position="162"/>
    </location>
</feature>
<evidence type="ECO:0000313" key="7">
    <source>
        <dbReference type="Proteomes" id="UP000594638"/>
    </source>
</evidence>
<keyword evidence="5" id="KW-0812">Transmembrane</keyword>
<sequence length="177" mass="20477">MGRECHPLLKGRRRESKYSHGFPVSDMETLSSICEVILPPLPLNQQSSNPVYSFYKVASGSQHPVPDEVAEVLMKRGFLEARLLVIVLLKILSTRLGTLLVCGSLCFSNKWPYINKFASISLEKRERILQKWLRHWFLTPIRLAFVFIKFLCLLVFFTQVIMLENLNYLVILLNFCT</sequence>
<dbReference type="Proteomes" id="UP000594638">
    <property type="component" value="Unassembled WGS sequence"/>
</dbReference>
<accession>A0A8S0TFG7</accession>
<dbReference type="EMBL" id="CACTIH010006068">
    <property type="protein sequence ID" value="CAA3004009.1"/>
    <property type="molecule type" value="Genomic_DNA"/>
</dbReference>
<keyword evidence="5" id="KW-0472">Membrane</keyword>
<feature type="transmembrane region" description="Helical" evidence="5">
    <location>
        <begin position="83"/>
        <end position="107"/>
    </location>
</feature>
<gene>
    <name evidence="6" type="ORF">OLEA9_A112756</name>
</gene>
<keyword evidence="7" id="KW-1185">Reference proteome</keyword>
<name>A0A8S0TFG7_OLEEU</name>
<keyword evidence="4" id="KW-0560">Oxidoreductase</keyword>
<comment type="caution">
    <text evidence="6">The sequence shown here is derived from an EMBL/GenBank/DDBJ whole genome shotgun (WGS) entry which is preliminary data.</text>
</comment>
<reference evidence="6 7" key="1">
    <citation type="submission" date="2019-12" db="EMBL/GenBank/DDBJ databases">
        <authorList>
            <person name="Alioto T."/>
            <person name="Alioto T."/>
            <person name="Gomez Garrido J."/>
        </authorList>
    </citation>
    <scope>NUCLEOTIDE SEQUENCE [LARGE SCALE GENOMIC DNA]</scope>
</reference>
<organism evidence="6 7">
    <name type="scientific">Olea europaea subsp. europaea</name>
    <dbReference type="NCBI Taxonomy" id="158383"/>
    <lineage>
        <taxon>Eukaryota</taxon>
        <taxon>Viridiplantae</taxon>
        <taxon>Streptophyta</taxon>
        <taxon>Embryophyta</taxon>
        <taxon>Tracheophyta</taxon>
        <taxon>Spermatophyta</taxon>
        <taxon>Magnoliopsida</taxon>
        <taxon>eudicotyledons</taxon>
        <taxon>Gunneridae</taxon>
        <taxon>Pentapetalae</taxon>
        <taxon>asterids</taxon>
        <taxon>lamiids</taxon>
        <taxon>Lamiales</taxon>
        <taxon>Oleaceae</taxon>
        <taxon>Oleeae</taxon>
        <taxon>Olea</taxon>
    </lineage>
</organism>
<keyword evidence="5" id="KW-1133">Transmembrane helix</keyword>
<keyword evidence="2" id="KW-0285">Flavoprotein</keyword>
<evidence type="ECO:0000256" key="5">
    <source>
        <dbReference type="SAM" id="Phobius"/>
    </source>
</evidence>
<proteinExistence type="inferred from homology"/>
<evidence type="ECO:0000256" key="1">
    <source>
        <dbReference type="ARBA" id="ARBA00010790"/>
    </source>
</evidence>
<protein>
    <submittedName>
        <fullName evidence="6">Long-chain-alcohol oxidase FAO1</fullName>
    </submittedName>
</protein>
<evidence type="ECO:0000256" key="3">
    <source>
        <dbReference type="ARBA" id="ARBA00022827"/>
    </source>
</evidence>
<keyword evidence="3" id="KW-0274">FAD</keyword>
<dbReference type="PANTHER" id="PTHR46056">
    <property type="entry name" value="LONG-CHAIN-ALCOHOL OXIDASE"/>
    <property type="match status" value="1"/>
</dbReference>
<comment type="similarity">
    <text evidence="1">Belongs to the GMC oxidoreductase family.</text>
</comment>
<dbReference type="OrthoDB" id="1680360at2759"/>
<dbReference type="Gramene" id="OE9A112756T1">
    <property type="protein sequence ID" value="OE9A112756C1"/>
    <property type="gene ID" value="OE9A112756"/>
</dbReference>
<evidence type="ECO:0000313" key="6">
    <source>
        <dbReference type="EMBL" id="CAA3004009.1"/>
    </source>
</evidence>
<dbReference type="GO" id="GO:0016491">
    <property type="term" value="F:oxidoreductase activity"/>
    <property type="evidence" value="ECO:0007669"/>
    <property type="project" value="UniProtKB-KW"/>
</dbReference>
<dbReference type="PANTHER" id="PTHR46056:SF10">
    <property type="entry name" value="LONG-CHAIN-ALCOHOL OXIDASE FAO3"/>
    <property type="match status" value="1"/>
</dbReference>
<evidence type="ECO:0000256" key="2">
    <source>
        <dbReference type="ARBA" id="ARBA00022630"/>
    </source>
</evidence>
<dbReference type="AlphaFoldDB" id="A0A8S0TFG7"/>